<protein>
    <recommendedName>
        <fullName evidence="9">Prenyltransferase alpha-alpha toroid domain-containing protein</fullName>
    </recommendedName>
</protein>
<evidence type="ECO:0000256" key="1">
    <source>
        <dbReference type="ARBA" id="ARBA00001947"/>
    </source>
</evidence>
<dbReference type="OrthoDB" id="24893at2759"/>
<evidence type="ECO:0000313" key="11">
    <source>
        <dbReference type="Proteomes" id="UP000620104"/>
    </source>
</evidence>
<dbReference type="AlphaFoldDB" id="A0A8H3YGX9"/>
<keyword evidence="3" id="KW-0637">Prenyltransferase</keyword>
<feature type="region of interest" description="Disordered" evidence="8">
    <location>
        <begin position="189"/>
        <end position="225"/>
    </location>
</feature>
<dbReference type="SUPFAM" id="SSF48239">
    <property type="entry name" value="Terpenoid cyclases/Protein prenyltransferases"/>
    <property type="match status" value="1"/>
</dbReference>
<evidence type="ECO:0000256" key="5">
    <source>
        <dbReference type="ARBA" id="ARBA00022723"/>
    </source>
</evidence>
<dbReference type="EMBL" id="BLZA01000040">
    <property type="protein sequence ID" value="GHJ89244.1"/>
    <property type="molecule type" value="Genomic_DNA"/>
</dbReference>
<gene>
    <name evidence="10" type="ORF">NliqN6_5646</name>
</gene>
<keyword evidence="6" id="KW-0677">Repeat</keyword>
<comment type="similarity">
    <text evidence="2">Belongs to the protein prenyltransferase subunit beta family.</text>
</comment>
<dbReference type="InterPro" id="IPR045089">
    <property type="entry name" value="PGGT1B-like"/>
</dbReference>
<evidence type="ECO:0000259" key="9">
    <source>
        <dbReference type="Pfam" id="PF00432"/>
    </source>
</evidence>
<keyword evidence="5" id="KW-0479">Metal-binding</keyword>
<dbReference type="GO" id="GO:0005953">
    <property type="term" value="C:CAAX-protein geranylgeranyltransferase complex"/>
    <property type="evidence" value="ECO:0007669"/>
    <property type="project" value="TreeGrafter"/>
</dbReference>
<dbReference type="Gene3D" id="1.50.10.20">
    <property type="match status" value="1"/>
</dbReference>
<feature type="domain" description="Prenyltransferase alpha-alpha toroid" evidence="9">
    <location>
        <begin position="6"/>
        <end position="431"/>
    </location>
</feature>
<dbReference type="PANTHER" id="PTHR11774">
    <property type="entry name" value="GERANYLGERANYL TRANSFERASE TYPE BETA SUBUNIT"/>
    <property type="match status" value="1"/>
</dbReference>
<dbReference type="GO" id="GO:0046872">
    <property type="term" value="F:metal ion binding"/>
    <property type="evidence" value="ECO:0007669"/>
    <property type="project" value="UniProtKB-KW"/>
</dbReference>
<keyword evidence="4" id="KW-0808">Transferase</keyword>
<evidence type="ECO:0000313" key="10">
    <source>
        <dbReference type="EMBL" id="GHJ89244.1"/>
    </source>
</evidence>
<accession>A0A8H3YGX9</accession>
<dbReference type="GO" id="GO:0004662">
    <property type="term" value="F:CAAX-protein geranylgeranyltransferase activity"/>
    <property type="evidence" value="ECO:0007669"/>
    <property type="project" value="TreeGrafter"/>
</dbReference>
<proteinExistence type="inferred from homology"/>
<evidence type="ECO:0000256" key="4">
    <source>
        <dbReference type="ARBA" id="ARBA00022679"/>
    </source>
</evidence>
<evidence type="ECO:0000256" key="6">
    <source>
        <dbReference type="ARBA" id="ARBA00022737"/>
    </source>
</evidence>
<keyword evidence="7" id="KW-0862">Zinc</keyword>
<reference evidence="10" key="1">
    <citation type="submission" date="2020-07" db="EMBL/GenBank/DDBJ databases">
        <title>Draft Genome Sequence of a Deep-Sea Yeast, Naganishia (Cryptococcus) liquefaciens strain N6.</title>
        <authorList>
            <person name="Han Y.W."/>
            <person name="Kajitani R."/>
            <person name="Morimoto H."/>
            <person name="Parhat M."/>
            <person name="Tsubouchi H."/>
            <person name="Bakenova O."/>
            <person name="Ogata M."/>
            <person name="Argunhan B."/>
            <person name="Aoki R."/>
            <person name="Kajiwara S."/>
            <person name="Itoh T."/>
            <person name="Iwasaki H."/>
        </authorList>
    </citation>
    <scope>NUCLEOTIDE SEQUENCE</scope>
    <source>
        <strain evidence="10">N6</strain>
    </source>
</reference>
<name>A0A8H3YGX9_9TREE</name>
<dbReference type="InterPro" id="IPR001330">
    <property type="entry name" value="Prenyltrans"/>
</dbReference>
<organism evidence="10 11">
    <name type="scientific">Naganishia liquefaciens</name>
    <dbReference type="NCBI Taxonomy" id="104408"/>
    <lineage>
        <taxon>Eukaryota</taxon>
        <taxon>Fungi</taxon>
        <taxon>Dikarya</taxon>
        <taxon>Basidiomycota</taxon>
        <taxon>Agaricomycotina</taxon>
        <taxon>Tremellomycetes</taxon>
        <taxon>Filobasidiales</taxon>
        <taxon>Filobasidiaceae</taxon>
        <taxon>Naganishia</taxon>
    </lineage>
</organism>
<evidence type="ECO:0000256" key="7">
    <source>
        <dbReference type="ARBA" id="ARBA00022833"/>
    </source>
</evidence>
<sequence length="450" mass="49277">MPQLTFKRNAHISYFKRCLTLLPSSAEGHDGNRITIAYFCLSALDLLGALDAATTHQEKSQWIRWVWALQAKYGGFKGSTFMTASTPELSSCVYDSGHLPSTYTALLILGILRAPLDEWIEKLDIDGLDYFLDACADVNGSFSPIPLRSPHTGPTASLEPCLAPPFQSDARMAYCASVVDDMIRRARNASHLESQTRSASNHAKESSNQNCTDLSTKDASIPVNLERRSSRRTRAWLSNCQTWEGGFGQHPGLEAQGGTTYCAIASLRILPSETKWNDNFDVPIASRYLVSRQLGGLSETADQASGIGGFQGRPGKDEDVCYSFWCGGALRVLLGEPPLDTEANTRALLDSQSPIGGFGKARGEFPDPYHSYLALAALAMNENDSDWSPNTNRGHRAAQLSNLGATAQVTPEVQSTPIPKLGLKPLDPLWNVSTETRAYIERCLEDIKRR</sequence>
<evidence type="ECO:0000256" key="8">
    <source>
        <dbReference type="SAM" id="MobiDB-lite"/>
    </source>
</evidence>
<keyword evidence="11" id="KW-1185">Reference proteome</keyword>
<evidence type="ECO:0000256" key="3">
    <source>
        <dbReference type="ARBA" id="ARBA00022602"/>
    </source>
</evidence>
<comment type="cofactor">
    <cofactor evidence="1">
        <name>Zn(2+)</name>
        <dbReference type="ChEBI" id="CHEBI:29105"/>
    </cofactor>
</comment>
<evidence type="ECO:0000256" key="2">
    <source>
        <dbReference type="ARBA" id="ARBA00010497"/>
    </source>
</evidence>
<comment type="caution">
    <text evidence="10">The sequence shown here is derived from an EMBL/GenBank/DDBJ whole genome shotgun (WGS) entry which is preliminary data.</text>
</comment>
<dbReference type="Pfam" id="PF00432">
    <property type="entry name" value="Prenyltrans"/>
    <property type="match status" value="1"/>
</dbReference>
<dbReference type="Proteomes" id="UP000620104">
    <property type="component" value="Unassembled WGS sequence"/>
</dbReference>
<dbReference type="InterPro" id="IPR008930">
    <property type="entry name" value="Terpenoid_cyclase/PrenylTrfase"/>
</dbReference>
<dbReference type="PANTHER" id="PTHR11774:SF4">
    <property type="entry name" value="GERANYLGERANYL TRANSFERASE TYPE-1 SUBUNIT BETA"/>
    <property type="match status" value="1"/>
</dbReference>
<feature type="compositionally biased region" description="Polar residues" evidence="8">
    <location>
        <begin position="191"/>
        <end position="218"/>
    </location>
</feature>